<dbReference type="EMBL" id="FQWD01000008">
    <property type="protein sequence ID" value="SHH30063.1"/>
    <property type="molecule type" value="Genomic_DNA"/>
</dbReference>
<accession>A0A1M5RW92</accession>
<sequence length="631" mass="71645">MLVISVSRPLVIAGPMIRHTTREAFTIWLVTSESVAPDITVKVGQQSCAGNTTHEHIQVGEHAFVNLLTFLPEQPLDTAQRVEYELQFAAAEQQTDWQRTLSTLLYPGQSALNFWVPETLSNVLHGSCRKPHHQDNDSLLRVDGLIAQELAGEQKRPDMIIMTGDQIYADDVAGPMLQAVLQTVSNYGLFHENLEQAVIPNTEDLIGHPYCYYHRQQILPQVATNTALSKLFFGAKKKPVFTSVNAQNHLIGLAEVLAMYLLVWSDSPWEEIAFNAEEVPPAFRSKFEQELGTIEAFASQLTQVRRAFAHIPNYMIFDDHDVTDDWNLTRGWEQEVYGHPLSRRMVGNALAGYWLCQGWGNSPEKFESIYQLASESFTPDGLTKHEDFIDALFDWEEWHYGLDTQPPVQVLDTRTRRWRSESSLNKPSGLMDWEALCEFQQQTFGKDAVIVVSAAPIYGVKFIEVIQKLFTLAGKALTVDAENWMAHKGTASVILNIFRHYKTPPHFIILSGDVHYSFVYDVRLRFRRNSPKITQFTCSGIKNTFPNTLIRCLDTLNQWFYSARSPLNIFTRRRNMSVHDRHPDCAPNQALLNRAAIGQLLIDPDCEEVRCLALCSDGETVEFPPESDVDN</sequence>
<dbReference type="PANTHER" id="PTHR37031">
    <property type="entry name" value="METALLOPHOSPHATASE BINDING DOMAIN PROTEIN"/>
    <property type="match status" value="1"/>
</dbReference>
<dbReference type="Gene3D" id="3.60.21.70">
    <property type="entry name" value="PhoD-like phosphatase"/>
    <property type="match status" value="1"/>
</dbReference>
<dbReference type="SUPFAM" id="SSF56300">
    <property type="entry name" value="Metallo-dependent phosphatases"/>
    <property type="match status" value="1"/>
</dbReference>
<evidence type="ECO:0008006" key="3">
    <source>
        <dbReference type="Google" id="ProtNLM"/>
    </source>
</evidence>
<keyword evidence="2" id="KW-1185">Reference proteome</keyword>
<name>A0A1M5RW92_9ALTE</name>
<evidence type="ECO:0000313" key="2">
    <source>
        <dbReference type="Proteomes" id="UP000184520"/>
    </source>
</evidence>
<reference evidence="2" key="1">
    <citation type="submission" date="2016-11" db="EMBL/GenBank/DDBJ databases">
        <authorList>
            <person name="Varghese N."/>
            <person name="Submissions S."/>
        </authorList>
    </citation>
    <scope>NUCLEOTIDE SEQUENCE [LARGE SCALE GENOMIC DNA]</scope>
    <source>
        <strain evidence="2">CGMCC 1.8995</strain>
    </source>
</reference>
<dbReference type="AlphaFoldDB" id="A0A1M5RW92"/>
<dbReference type="STRING" id="634436.SAMN05216361_4247"/>
<dbReference type="InterPro" id="IPR029052">
    <property type="entry name" value="Metallo-depent_PP-like"/>
</dbReference>
<dbReference type="InterPro" id="IPR038607">
    <property type="entry name" value="PhoD-like_sf"/>
</dbReference>
<proteinExistence type="predicted"/>
<dbReference type="PANTHER" id="PTHR37031:SF2">
    <property type="entry name" value="PHOD-LIKE PHOSPHATASE METALLOPHOSPHATASE DOMAIN-CONTAINING PROTEIN"/>
    <property type="match status" value="1"/>
</dbReference>
<protein>
    <recommendedName>
        <fullName evidence="3">PhoD-like phosphatase</fullName>
    </recommendedName>
</protein>
<evidence type="ECO:0000313" key="1">
    <source>
        <dbReference type="EMBL" id="SHH30063.1"/>
    </source>
</evidence>
<organism evidence="1 2">
    <name type="scientific">Marisediminitalea aggregata</name>
    <dbReference type="NCBI Taxonomy" id="634436"/>
    <lineage>
        <taxon>Bacteria</taxon>
        <taxon>Pseudomonadati</taxon>
        <taxon>Pseudomonadota</taxon>
        <taxon>Gammaproteobacteria</taxon>
        <taxon>Alteromonadales</taxon>
        <taxon>Alteromonadaceae</taxon>
        <taxon>Marisediminitalea</taxon>
    </lineage>
</organism>
<dbReference type="Proteomes" id="UP000184520">
    <property type="component" value="Unassembled WGS sequence"/>
</dbReference>
<gene>
    <name evidence="1" type="ORF">SAMN05216361_4247</name>
</gene>